<organism evidence="2">
    <name type="scientific">marine sediment metagenome</name>
    <dbReference type="NCBI Taxonomy" id="412755"/>
    <lineage>
        <taxon>unclassified sequences</taxon>
        <taxon>metagenomes</taxon>
        <taxon>ecological metagenomes</taxon>
    </lineage>
</organism>
<keyword evidence="1" id="KW-1133">Transmembrane helix</keyword>
<evidence type="ECO:0000256" key="1">
    <source>
        <dbReference type="SAM" id="Phobius"/>
    </source>
</evidence>
<keyword evidence="1" id="KW-0812">Transmembrane</keyword>
<protein>
    <submittedName>
        <fullName evidence="2">Uncharacterized protein</fullName>
    </submittedName>
</protein>
<gene>
    <name evidence="2" type="ORF">LCGC14_3124770</name>
</gene>
<proteinExistence type="predicted"/>
<feature type="transmembrane region" description="Helical" evidence="1">
    <location>
        <begin position="12"/>
        <end position="31"/>
    </location>
</feature>
<keyword evidence="1" id="KW-0472">Membrane</keyword>
<dbReference type="EMBL" id="LAZR01068011">
    <property type="protein sequence ID" value="KKK50462.1"/>
    <property type="molecule type" value="Genomic_DNA"/>
</dbReference>
<dbReference type="AlphaFoldDB" id="A0A0F8W190"/>
<name>A0A0F8W190_9ZZZZ</name>
<reference evidence="2" key="1">
    <citation type="journal article" date="2015" name="Nature">
        <title>Complex archaea that bridge the gap between prokaryotes and eukaryotes.</title>
        <authorList>
            <person name="Spang A."/>
            <person name="Saw J.H."/>
            <person name="Jorgensen S.L."/>
            <person name="Zaremba-Niedzwiedzka K."/>
            <person name="Martijn J."/>
            <person name="Lind A.E."/>
            <person name="van Eijk R."/>
            <person name="Schleper C."/>
            <person name="Guy L."/>
            <person name="Ettema T.J."/>
        </authorList>
    </citation>
    <scope>NUCLEOTIDE SEQUENCE</scope>
</reference>
<comment type="caution">
    <text evidence="2">The sequence shown here is derived from an EMBL/GenBank/DDBJ whole genome shotgun (WGS) entry which is preliminary data.</text>
</comment>
<accession>A0A0F8W190</accession>
<evidence type="ECO:0000313" key="2">
    <source>
        <dbReference type="EMBL" id="KKK50462.1"/>
    </source>
</evidence>
<sequence>MSIENGEKVTAWVIAIFIFIFTILCLTGLWYEWNNAFDEAHYEFYEGGVK</sequence>